<evidence type="ECO:0000256" key="1">
    <source>
        <dbReference type="ARBA" id="ARBA00004429"/>
    </source>
</evidence>
<accession>A0A5M6CUT3</accession>
<dbReference type="Gene3D" id="1.20.1640.10">
    <property type="entry name" value="Multidrug efflux transporter AcrB transmembrane domain"/>
    <property type="match status" value="3"/>
</dbReference>
<dbReference type="FunFam" id="1.20.1640.10:FF:000001">
    <property type="entry name" value="Efflux pump membrane transporter"/>
    <property type="match status" value="1"/>
</dbReference>
<feature type="transmembrane region" description="Helical" evidence="8">
    <location>
        <begin position="1100"/>
        <end position="1119"/>
    </location>
</feature>
<dbReference type="Gene3D" id="3.30.70.1320">
    <property type="entry name" value="Multidrug efflux transporter AcrB pore domain like"/>
    <property type="match status" value="1"/>
</dbReference>
<keyword evidence="7 8" id="KW-0472">Membrane</keyword>
<dbReference type="GO" id="GO:0005886">
    <property type="term" value="C:plasma membrane"/>
    <property type="evidence" value="ECO:0007669"/>
    <property type="project" value="UniProtKB-SubCell"/>
</dbReference>
<feature type="transmembrane region" description="Helical" evidence="8">
    <location>
        <begin position="529"/>
        <end position="550"/>
    </location>
</feature>
<name>A0A5M6CUT3_9BACT</name>
<evidence type="ECO:0000256" key="5">
    <source>
        <dbReference type="ARBA" id="ARBA00022692"/>
    </source>
</evidence>
<dbReference type="SUPFAM" id="SSF82866">
    <property type="entry name" value="Multidrug efflux transporter AcrB transmembrane domain"/>
    <property type="match status" value="2"/>
</dbReference>
<evidence type="ECO:0000313" key="9">
    <source>
        <dbReference type="EMBL" id="KAA5538974.1"/>
    </source>
</evidence>
<organism evidence="9 10">
    <name type="scientific">Roseiconus nitratireducens</name>
    <dbReference type="NCBI Taxonomy" id="2605748"/>
    <lineage>
        <taxon>Bacteria</taxon>
        <taxon>Pseudomonadati</taxon>
        <taxon>Planctomycetota</taxon>
        <taxon>Planctomycetia</taxon>
        <taxon>Pirellulales</taxon>
        <taxon>Pirellulaceae</taxon>
        <taxon>Roseiconus</taxon>
    </lineage>
</organism>
<keyword evidence="2" id="KW-0813">Transport</keyword>
<dbReference type="Gene3D" id="3.30.70.1430">
    <property type="entry name" value="Multidrug efflux transporter AcrB pore domain"/>
    <property type="match status" value="2"/>
</dbReference>
<evidence type="ECO:0000313" key="10">
    <source>
        <dbReference type="Proteomes" id="UP000324479"/>
    </source>
</evidence>
<reference evidence="9 10" key="1">
    <citation type="submission" date="2019-08" db="EMBL/GenBank/DDBJ databases">
        <authorList>
            <person name="Dhanesh K."/>
            <person name="Kumar G."/>
            <person name="Sasikala C."/>
            <person name="Venkata Ramana C."/>
        </authorList>
    </citation>
    <scope>NUCLEOTIDE SEQUENCE [LARGE SCALE GENOMIC DNA]</scope>
    <source>
        <strain evidence="9 10">JC645</strain>
    </source>
</reference>
<dbReference type="SUPFAM" id="SSF82693">
    <property type="entry name" value="Multidrug efflux transporter AcrB pore domain, PN1, PN2, PC1 and PC2 subdomains"/>
    <property type="match status" value="4"/>
</dbReference>
<feature type="transmembrane region" description="Helical" evidence="8">
    <location>
        <begin position="986"/>
        <end position="1007"/>
    </location>
</feature>
<dbReference type="EMBL" id="VWOX01000023">
    <property type="protein sequence ID" value="KAA5538974.1"/>
    <property type="molecule type" value="Genomic_DNA"/>
</dbReference>
<dbReference type="Pfam" id="PF00873">
    <property type="entry name" value="ACR_tran"/>
    <property type="match status" value="2"/>
</dbReference>
<feature type="transmembrane region" description="Helical" evidence="8">
    <location>
        <begin position="632"/>
        <end position="652"/>
    </location>
</feature>
<evidence type="ECO:0000256" key="4">
    <source>
        <dbReference type="ARBA" id="ARBA00022519"/>
    </source>
</evidence>
<dbReference type="Gene3D" id="3.30.2090.10">
    <property type="entry name" value="Multidrug efflux transporter AcrB TolC docking domain, DN and DC subdomains"/>
    <property type="match status" value="2"/>
</dbReference>
<feature type="transmembrane region" description="Helical" evidence="8">
    <location>
        <begin position="342"/>
        <end position="361"/>
    </location>
</feature>
<feature type="transmembrane region" description="Helical" evidence="8">
    <location>
        <begin position="394"/>
        <end position="415"/>
    </location>
</feature>
<keyword evidence="3" id="KW-1003">Cell membrane</keyword>
<dbReference type="GO" id="GO:0042910">
    <property type="term" value="F:xenobiotic transmembrane transporter activity"/>
    <property type="evidence" value="ECO:0007669"/>
    <property type="project" value="TreeGrafter"/>
</dbReference>
<comment type="subcellular location">
    <subcellularLocation>
        <location evidence="1">Cell inner membrane</location>
        <topology evidence="1">Multi-pass membrane protein</topology>
    </subcellularLocation>
</comment>
<proteinExistence type="predicted"/>
<feature type="transmembrane region" description="Helical" evidence="8">
    <location>
        <begin position="1019"/>
        <end position="1041"/>
    </location>
</feature>
<feature type="transmembrane region" description="Helical" evidence="8">
    <location>
        <begin position="963"/>
        <end position="979"/>
    </location>
</feature>
<gene>
    <name evidence="9" type="ORF">FYK55_25575</name>
</gene>
<dbReference type="PANTHER" id="PTHR32063:SF9">
    <property type="entry name" value="SIMILAR TO MULTIDRUG RESISTANCE PROTEIN MEXB"/>
    <property type="match status" value="1"/>
</dbReference>
<feature type="transmembrane region" description="Helical" evidence="8">
    <location>
        <begin position="368"/>
        <end position="388"/>
    </location>
</feature>
<keyword evidence="4" id="KW-0997">Cell inner membrane</keyword>
<feature type="transmembrane region" description="Helical" evidence="8">
    <location>
        <begin position="570"/>
        <end position="589"/>
    </location>
</feature>
<evidence type="ECO:0000256" key="7">
    <source>
        <dbReference type="ARBA" id="ARBA00023136"/>
    </source>
</evidence>
<dbReference type="InterPro" id="IPR001036">
    <property type="entry name" value="Acrflvin-R"/>
</dbReference>
<keyword evidence="6 8" id="KW-1133">Transmembrane helix</keyword>
<dbReference type="SUPFAM" id="SSF82714">
    <property type="entry name" value="Multidrug efflux transporter AcrB TolC docking domain, DN and DC subdomains"/>
    <property type="match status" value="2"/>
</dbReference>
<dbReference type="InterPro" id="IPR027463">
    <property type="entry name" value="AcrB_DN_DC_subdom"/>
</dbReference>
<dbReference type="Gene3D" id="3.30.70.1440">
    <property type="entry name" value="Multidrug efflux transporter AcrB pore domain"/>
    <property type="match status" value="1"/>
</dbReference>
<dbReference type="PANTHER" id="PTHR32063">
    <property type="match status" value="1"/>
</dbReference>
<evidence type="ECO:0000256" key="3">
    <source>
        <dbReference type="ARBA" id="ARBA00022475"/>
    </source>
</evidence>
<feature type="transmembrane region" description="Helical" evidence="8">
    <location>
        <begin position="1062"/>
        <end position="1080"/>
    </location>
</feature>
<dbReference type="PRINTS" id="PR00702">
    <property type="entry name" value="ACRIFLAVINRP"/>
</dbReference>
<comment type="caution">
    <text evidence="9">The sequence shown here is derived from an EMBL/GenBank/DDBJ whole genome shotgun (WGS) entry which is preliminary data.</text>
</comment>
<evidence type="ECO:0000256" key="8">
    <source>
        <dbReference type="SAM" id="Phobius"/>
    </source>
</evidence>
<protein>
    <submittedName>
        <fullName evidence="9">MMPL family transporter</fullName>
    </submittedName>
</protein>
<dbReference type="AlphaFoldDB" id="A0A5M6CUT3"/>
<feature type="transmembrane region" description="Helical" evidence="8">
    <location>
        <begin position="472"/>
        <end position="499"/>
    </location>
</feature>
<keyword evidence="5 8" id="KW-0812">Transmembrane</keyword>
<keyword evidence="10" id="KW-1185">Reference proteome</keyword>
<evidence type="ECO:0000256" key="2">
    <source>
        <dbReference type="ARBA" id="ARBA00022448"/>
    </source>
</evidence>
<dbReference type="Proteomes" id="UP000324479">
    <property type="component" value="Unassembled WGS sequence"/>
</dbReference>
<sequence length="1145" mass="124778">MFARFLHRPALAIVISLLILFMGGLAINTLPISQFPSVAPPSVRVSVSYPGASAKILIDSTMVILEQAINGVPGMRYMMGDATSAGEGTIQVVFEPGTDPNVAVMNVNNRVNMVKNQLPPIVEREGIIVMQNMTSMLMYVNVFSTDPNVDQNFLYNYATVNVLNEIKRIPGVGRATILGNRSYAMRVELDLDRMRAYKVDAEDVMKALDEQSMIGSPGRLGQATGQTSQTLEYVLTWVGRYKTPEQYNKIILKSNPEGEILRLEDVAKVSLGSSFYDLYSDIDGLPSAAIVLKQTPGSNAAEVIEKVKEKVQEIKEQSFPPGMDYAVTYDVSHFLDASIEKVLHTLFEAFILVSLVVYLFLGDFRSTLIPTLAVPVSLIGTFFFMLMFGMSINLITLFALVLAIGVVVDDAIVVVEAVHEKMHSKHLGPYQATVEVVHEISGAIIAITLVMTAVFIPVTFMTGPVGVFYRQFGLTMAMSIILSGVVALSLTPVLCAMILKPLSDHGQQRGVVGLVNRGLNKAGGRAAPVLRGILCVSLGLAVGAGVYFLLHNEFVHELISEQMTLTERRTWIIVGVVSALAILSFRATFSGSDGSEKKRGPLGIFLHLFDRGVEKVTGGYAAILSRIITRRVMTVVIIAAFGYGILVVNKVLPSGFIPLEDQGMIYGIVQTPPGSTLEYTNSKCHELQAICKQMDEITSVSSIAGYEVLTEGRGSNAGTCIINLTPWSERKLTSKEIIEELEKRGADIANVKLEFFEPPAVPGFGAAGGFSVNLLDKTNSGDYQALGEETDKFMEALGKRKELKGLFTFFAANYPQYEIVIDNDVAMQKGVSIRDAMDNLSIVIGSTWEQGFVRFGQFYKVYVQAAPEFRRYPEDLDNMFVKNDAGEMVPYSAFMQIKKKQGLNEISRYNLYPTAPIQGAPAAGYSSGEAIAAIKEVAAETLPYGFDIDWRGLAYDEAKAGNTAIYIFLIVVVFVYLVLVGQYESFLLPLAVIVSLPVGLFGSFLFLKAMGLANDVYCQIGLVMLVGLLGKNAILIIEFAVQRRHEGLSIKDAGIEGGRLRFRPILMTSFAFIAGLIPLVRATGPGAIGNRTIGTTAVGGMLMGTLVGVLVIPGLYYLFGKIADGRSLIKDEHDDPLSELFERET</sequence>
<feature type="transmembrane region" description="Helical" evidence="8">
    <location>
        <begin position="436"/>
        <end position="460"/>
    </location>
</feature>
<dbReference type="RefSeq" id="WP_150079487.1">
    <property type="nucleotide sequence ID" value="NZ_VWOX01000023.1"/>
</dbReference>
<evidence type="ECO:0000256" key="6">
    <source>
        <dbReference type="ARBA" id="ARBA00022989"/>
    </source>
</evidence>